<keyword evidence="7" id="KW-1185">Reference proteome</keyword>
<name>A0A4U8TMI9_9HELI</name>
<evidence type="ECO:0000313" key="7">
    <source>
        <dbReference type="Proteomes" id="UP000029707"/>
    </source>
</evidence>
<dbReference type="Gene3D" id="2.30.110.10">
    <property type="entry name" value="Electron Transport, Fmn-binding Protein, Chain A"/>
    <property type="match status" value="1"/>
</dbReference>
<gene>
    <name evidence="6" type="ORF">LS65_005415</name>
</gene>
<reference evidence="6 7" key="1">
    <citation type="journal article" date="2014" name="Genome Announc.">
        <title>Draft genome sequences of eight enterohepatic helicobacter species isolated from both laboratory and wild rodents.</title>
        <authorList>
            <person name="Sheh A."/>
            <person name="Shen Z."/>
            <person name="Fox J.G."/>
        </authorList>
    </citation>
    <scope>NUCLEOTIDE SEQUENCE [LARGE SCALE GENOMIC DNA]</scope>
    <source>
        <strain evidence="6 7">MIT 01-6451</strain>
    </source>
</reference>
<dbReference type="Pfam" id="PF01613">
    <property type="entry name" value="Flavin_Reduct"/>
    <property type="match status" value="1"/>
</dbReference>
<accession>A0A4U8TMI9</accession>
<dbReference type="RefSeq" id="WP_052061009.1">
    <property type="nucleotide sequence ID" value="NZ_CAJUDB010000006.1"/>
</dbReference>
<comment type="cofactor">
    <cofactor evidence="1">
        <name>FMN</name>
        <dbReference type="ChEBI" id="CHEBI:58210"/>
    </cofactor>
</comment>
<dbReference type="InterPro" id="IPR012349">
    <property type="entry name" value="Split_barrel_FMN-bd"/>
</dbReference>
<evidence type="ECO:0000256" key="3">
    <source>
        <dbReference type="ARBA" id="ARBA00022643"/>
    </source>
</evidence>
<organism evidence="6 7">
    <name type="scientific">Helicobacter japonicus</name>
    <dbReference type="NCBI Taxonomy" id="425400"/>
    <lineage>
        <taxon>Bacteria</taxon>
        <taxon>Pseudomonadati</taxon>
        <taxon>Campylobacterota</taxon>
        <taxon>Epsilonproteobacteria</taxon>
        <taxon>Campylobacterales</taxon>
        <taxon>Helicobacteraceae</taxon>
        <taxon>Helicobacter</taxon>
    </lineage>
</organism>
<dbReference type="AlphaFoldDB" id="A0A4U8TMI9"/>
<keyword evidence="2" id="KW-0285">Flavoprotein</keyword>
<proteinExistence type="inferred from homology"/>
<dbReference type="OrthoDB" id="9794638at2"/>
<dbReference type="EMBL" id="JRMQ02000006">
    <property type="protein sequence ID" value="TLE01770.1"/>
    <property type="molecule type" value="Genomic_DNA"/>
</dbReference>
<dbReference type="InterPro" id="IPR002563">
    <property type="entry name" value="Flavin_Rdtase-like_dom"/>
</dbReference>
<evidence type="ECO:0000256" key="1">
    <source>
        <dbReference type="ARBA" id="ARBA00001917"/>
    </source>
</evidence>
<dbReference type="PANTHER" id="PTHR33798">
    <property type="entry name" value="FLAVOPROTEIN OXYGENASE"/>
    <property type="match status" value="1"/>
</dbReference>
<dbReference type="GO" id="GO:0016646">
    <property type="term" value="F:oxidoreductase activity, acting on the CH-NH group of donors, NAD or NADP as acceptor"/>
    <property type="evidence" value="ECO:0007669"/>
    <property type="project" value="UniProtKB-ARBA"/>
</dbReference>
<comment type="caution">
    <text evidence="6">The sequence shown here is derived from an EMBL/GenBank/DDBJ whole genome shotgun (WGS) entry which is preliminary data.</text>
</comment>
<keyword evidence="3" id="KW-0288">FMN</keyword>
<evidence type="ECO:0000256" key="4">
    <source>
        <dbReference type="ARBA" id="ARBA00038054"/>
    </source>
</evidence>
<dbReference type="GO" id="GO:0010181">
    <property type="term" value="F:FMN binding"/>
    <property type="evidence" value="ECO:0007669"/>
    <property type="project" value="InterPro"/>
</dbReference>
<feature type="domain" description="Flavin reductase like" evidence="5">
    <location>
        <begin position="22"/>
        <end position="167"/>
    </location>
</feature>
<dbReference type="Proteomes" id="UP000029707">
    <property type="component" value="Unassembled WGS sequence"/>
</dbReference>
<dbReference type="PANTHER" id="PTHR33798:SF5">
    <property type="entry name" value="FLAVIN REDUCTASE LIKE DOMAIN-CONTAINING PROTEIN"/>
    <property type="match status" value="1"/>
</dbReference>
<evidence type="ECO:0000313" key="6">
    <source>
        <dbReference type="EMBL" id="TLE01770.1"/>
    </source>
</evidence>
<dbReference type="SUPFAM" id="SSF50475">
    <property type="entry name" value="FMN-binding split barrel"/>
    <property type="match status" value="1"/>
</dbReference>
<protein>
    <submittedName>
        <fullName evidence="6">Flavin reductase family protein</fullName>
    </submittedName>
</protein>
<evidence type="ECO:0000259" key="5">
    <source>
        <dbReference type="Pfam" id="PF01613"/>
    </source>
</evidence>
<sequence>MILDTQTSTPLQNYKILSNTITPRPIAWVSSIFPNGGINLAPFSFFAPISVNPPIFSICMMQKSDGLEKDSFKNIHNTRKATISMCDISHIQALQDSSAELEYGVSEASEFNIPLELLQSGYPPAPQGVKIAFMCDLYDVLEIGEDKSVLLQVKSFYIDDEIYRQDLHFLPHFIGRVGRIYKSLGTEIMLSSQTKQKNPLQTTRETALYQAQQGKTND</sequence>
<comment type="similarity">
    <text evidence="4">Belongs to the flavoredoxin family.</text>
</comment>
<evidence type="ECO:0000256" key="2">
    <source>
        <dbReference type="ARBA" id="ARBA00022630"/>
    </source>
</evidence>